<feature type="chain" id="PRO_5042147631" description="BURP domain-containing protein" evidence="1">
    <location>
        <begin position="20"/>
        <end position="292"/>
    </location>
</feature>
<keyword evidence="4" id="KW-1185">Reference proteome</keyword>
<protein>
    <recommendedName>
        <fullName evidence="2">BURP domain-containing protein</fullName>
    </recommendedName>
</protein>
<dbReference type="AlphaFoldDB" id="A0AAD4JC04"/>
<name>A0AAD4JC04_PERFH</name>
<evidence type="ECO:0000313" key="4">
    <source>
        <dbReference type="Proteomes" id="UP001190926"/>
    </source>
</evidence>
<dbReference type="PROSITE" id="PS51277">
    <property type="entry name" value="BURP"/>
    <property type="match status" value="1"/>
</dbReference>
<dbReference type="Proteomes" id="UP001190926">
    <property type="component" value="Unassembled WGS sequence"/>
</dbReference>
<dbReference type="SMART" id="SM01045">
    <property type="entry name" value="BURP"/>
    <property type="match status" value="1"/>
</dbReference>
<evidence type="ECO:0000313" key="3">
    <source>
        <dbReference type="EMBL" id="KAH6830631.1"/>
    </source>
</evidence>
<dbReference type="InterPro" id="IPR044816">
    <property type="entry name" value="BURP"/>
</dbReference>
<organism evidence="3 4">
    <name type="scientific">Perilla frutescens var. hirtella</name>
    <name type="common">Perilla citriodora</name>
    <name type="synonym">Perilla setoyensis</name>
    <dbReference type="NCBI Taxonomy" id="608512"/>
    <lineage>
        <taxon>Eukaryota</taxon>
        <taxon>Viridiplantae</taxon>
        <taxon>Streptophyta</taxon>
        <taxon>Embryophyta</taxon>
        <taxon>Tracheophyta</taxon>
        <taxon>Spermatophyta</taxon>
        <taxon>Magnoliopsida</taxon>
        <taxon>eudicotyledons</taxon>
        <taxon>Gunneridae</taxon>
        <taxon>Pentapetalae</taxon>
        <taxon>asterids</taxon>
        <taxon>lamiids</taxon>
        <taxon>Lamiales</taxon>
        <taxon>Lamiaceae</taxon>
        <taxon>Nepetoideae</taxon>
        <taxon>Elsholtzieae</taxon>
        <taxon>Perilla</taxon>
    </lineage>
</organism>
<dbReference type="PANTHER" id="PTHR31236:SF32">
    <property type="entry name" value="BURP DOMAIN PROTEIN USPL1-LIKE"/>
    <property type="match status" value="1"/>
</dbReference>
<accession>A0AAD4JC04</accession>
<dbReference type="EMBL" id="SDAM02000096">
    <property type="protein sequence ID" value="KAH6830631.1"/>
    <property type="molecule type" value="Genomic_DNA"/>
</dbReference>
<feature type="domain" description="BURP" evidence="2">
    <location>
        <begin position="47"/>
        <end position="266"/>
    </location>
</feature>
<feature type="signal peptide" evidence="1">
    <location>
        <begin position="1"/>
        <end position="19"/>
    </location>
</feature>
<gene>
    <name evidence="3" type="ORF">C2S53_010187</name>
</gene>
<evidence type="ECO:0000259" key="2">
    <source>
        <dbReference type="PROSITE" id="PS51277"/>
    </source>
</evidence>
<dbReference type="PROSITE" id="PS51257">
    <property type="entry name" value="PROKAR_LIPOPROTEIN"/>
    <property type="match status" value="1"/>
</dbReference>
<comment type="caution">
    <text evidence="3">The sequence shown here is derived from an EMBL/GenBank/DDBJ whole genome shotgun (WGS) entry which is preliminary data.</text>
</comment>
<keyword evidence="1" id="KW-0732">Signal</keyword>
<dbReference type="PANTHER" id="PTHR31236">
    <property type="entry name" value="BURP DOMAIN PROTEIN USPL1-LIKE"/>
    <property type="match status" value="1"/>
</dbReference>
<dbReference type="InterPro" id="IPR004873">
    <property type="entry name" value="BURP_dom"/>
</dbReference>
<sequence length="292" mass="32587">MNAKLLLCTLLVLLGSCNGTGPNEARTEQIHSHSHHMNMMDPSLIVFFFLDDLKLGNTIPIYFPARELSDSLPHLLSKQQADSIPFSLQQLPHILHLLSFSNDSPQAKAMAQTLDECDRDPIEGEKKFCATSLQSMSEFLQTIFGSDTPIKSLSTSHIRRSDDAGLVQKYAIVGIVEIPAPKMVACHTMPYAYTVFYCHYHDSENRVYRVSLRGEKGDEVEAVAVCHMDTSQWGRSHVAFQVLRVEPGAAPVCHFFPADNFVWVPTMSSISQHKEEISPVLDRLMAGQILTS</sequence>
<evidence type="ECO:0000256" key="1">
    <source>
        <dbReference type="SAM" id="SignalP"/>
    </source>
</evidence>
<reference evidence="3 4" key="1">
    <citation type="journal article" date="2021" name="Nat. Commun.">
        <title>Incipient diploidization of the medicinal plant Perilla within 10,000 years.</title>
        <authorList>
            <person name="Zhang Y."/>
            <person name="Shen Q."/>
            <person name="Leng L."/>
            <person name="Zhang D."/>
            <person name="Chen S."/>
            <person name="Shi Y."/>
            <person name="Ning Z."/>
            <person name="Chen S."/>
        </authorList>
    </citation>
    <scope>NUCLEOTIDE SEQUENCE [LARGE SCALE GENOMIC DNA]</scope>
    <source>
        <strain evidence="4">cv. PC099</strain>
    </source>
</reference>
<proteinExistence type="predicted"/>
<dbReference type="Pfam" id="PF03181">
    <property type="entry name" value="BURP"/>
    <property type="match status" value="1"/>
</dbReference>